<dbReference type="GeneID" id="300995133"/>
<accession>A0A1H4NZH1</accession>
<keyword evidence="1" id="KW-1133">Transmembrane helix</keyword>
<proteinExistence type="predicted"/>
<evidence type="ECO:0000256" key="1">
    <source>
        <dbReference type="SAM" id="Phobius"/>
    </source>
</evidence>
<evidence type="ECO:0000313" key="3">
    <source>
        <dbReference type="Proteomes" id="UP000182241"/>
    </source>
</evidence>
<reference evidence="3" key="1">
    <citation type="submission" date="2016-10" db="EMBL/GenBank/DDBJ databases">
        <authorList>
            <person name="Varghese N."/>
            <person name="Submissions S."/>
        </authorList>
    </citation>
    <scope>NUCLEOTIDE SEQUENCE [LARGE SCALE GENOMIC DNA]</scope>
    <source>
        <strain evidence="3">DSM 44234</strain>
    </source>
</reference>
<name>A0A1H4NZH1_TSUTY</name>
<dbReference type="Proteomes" id="UP000182241">
    <property type="component" value="Unassembled WGS sequence"/>
</dbReference>
<organism evidence="2 3">
    <name type="scientific">Tsukamurella tyrosinosolvens</name>
    <dbReference type="NCBI Taxonomy" id="57704"/>
    <lineage>
        <taxon>Bacteria</taxon>
        <taxon>Bacillati</taxon>
        <taxon>Actinomycetota</taxon>
        <taxon>Actinomycetes</taxon>
        <taxon>Mycobacteriales</taxon>
        <taxon>Tsukamurellaceae</taxon>
        <taxon>Tsukamurella</taxon>
    </lineage>
</organism>
<feature type="transmembrane region" description="Helical" evidence="1">
    <location>
        <begin position="35"/>
        <end position="62"/>
    </location>
</feature>
<protein>
    <submittedName>
        <fullName evidence="2">Uncharacterized protein</fullName>
    </submittedName>
</protein>
<dbReference type="KEGG" id="tsm:ASU32_05465"/>
<dbReference type="STRING" id="57704.SAMN04489793_1317"/>
<keyword evidence="3" id="KW-1185">Reference proteome</keyword>
<dbReference type="RefSeq" id="WP_068524302.1">
    <property type="nucleotide sequence ID" value="NZ_CP019066.1"/>
</dbReference>
<dbReference type="EMBL" id="FNSA01000003">
    <property type="protein sequence ID" value="SEC00549.1"/>
    <property type="molecule type" value="Genomic_DNA"/>
</dbReference>
<keyword evidence="1" id="KW-0812">Transmembrane</keyword>
<gene>
    <name evidence="2" type="ORF">SAMN04489793_1317</name>
</gene>
<sequence>MTWIAVVVLAVAALAGVVAACVISAPRRPASDATYTTNALLAAGAVSGAAVCAILAAVFAAYA</sequence>
<evidence type="ECO:0000313" key="2">
    <source>
        <dbReference type="EMBL" id="SEC00549.1"/>
    </source>
</evidence>
<keyword evidence="1" id="KW-0472">Membrane</keyword>
<dbReference type="AlphaFoldDB" id="A0A1H4NZH1"/>